<keyword evidence="15" id="KW-1185">Reference proteome</keyword>
<evidence type="ECO:0000256" key="7">
    <source>
        <dbReference type="ARBA" id="ARBA00022741"/>
    </source>
</evidence>
<evidence type="ECO:0000256" key="11">
    <source>
        <dbReference type="ARBA" id="ARBA00049564"/>
    </source>
</evidence>
<dbReference type="GO" id="GO:0008033">
    <property type="term" value="P:tRNA processing"/>
    <property type="evidence" value="ECO:0007669"/>
    <property type="project" value="UniProtKB-KW"/>
</dbReference>
<evidence type="ECO:0000256" key="3">
    <source>
        <dbReference type="ARBA" id="ARBA00011953"/>
    </source>
</evidence>
<sequence length="419" mass="46530">MDPKYKGQTDIIEQKHCDNWLGEPELLAGCEVAAAPLRVALLLSGGVDSSVALRLLKAAGHQVTAFYLQIWFQEDFRNFWSACPWEDDLQYCQQVCDQVAVELRMVPLTDEYWDRVVQHSIAEIKAGRTPNPDILCNSRVKFGAFYEYLECEHGHAFDRVASGHYARLERGARPDQPVSLVMTPDAIKDQTYFLAHLTQAQLARVMFPLGPLTKDKVRQLAVAAGLPNQARKDSQGICFLGKVKFSEFVREHLGEWPGPLVDEETGAVLGYHQGFWFHTVGQRKGIHLHGGPWYVSRKDIDTNTVFVSRDYHEEGKLRNSFRCTNFNWVSGQGPLPAEGSMQLQCKVRHGPKLYACTLTLDADGADGKVVLRGNDQGLAAGQFAVFYQNSVCIGSAVIVSAASVAVVQSDWAVSGMQLA</sequence>
<dbReference type="Pfam" id="PF20258">
    <property type="entry name" value="tRNA_Me_trans_C"/>
    <property type="match status" value="1"/>
</dbReference>
<dbReference type="InterPro" id="IPR004506">
    <property type="entry name" value="MnmA-like"/>
</dbReference>
<evidence type="ECO:0000256" key="2">
    <source>
        <dbReference type="ARBA" id="ARBA00006191"/>
    </source>
</evidence>
<comment type="catalytic activity">
    <reaction evidence="11">
        <text>5-taurinomethyluridine(34) in tRNA + S-sulfanyl-L-cysteinyl-[protein] + AH2 + ATP = 5-taurinomethyl-2-thiouridine(34) in tRNA + L-cysteinyl-[protein] + A + AMP + diphosphate + H(+)</text>
        <dbReference type="Rhea" id="RHEA:47040"/>
        <dbReference type="Rhea" id="RHEA-COMP:10131"/>
        <dbReference type="Rhea" id="RHEA-COMP:11726"/>
        <dbReference type="Rhea" id="RHEA-COMP:11732"/>
        <dbReference type="Rhea" id="RHEA-COMP:11733"/>
        <dbReference type="ChEBI" id="CHEBI:13193"/>
        <dbReference type="ChEBI" id="CHEBI:15378"/>
        <dbReference type="ChEBI" id="CHEBI:17499"/>
        <dbReference type="ChEBI" id="CHEBI:29950"/>
        <dbReference type="ChEBI" id="CHEBI:30616"/>
        <dbReference type="ChEBI" id="CHEBI:33019"/>
        <dbReference type="ChEBI" id="CHEBI:61963"/>
        <dbReference type="ChEBI" id="CHEBI:87171"/>
        <dbReference type="ChEBI" id="CHEBI:87172"/>
        <dbReference type="ChEBI" id="CHEBI:456215"/>
        <dbReference type="EC" id="2.8.1.14"/>
    </reaction>
</comment>
<dbReference type="HAMAP" id="MF_00144">
    <property type="entry name" value="tRNA_thiouridyl_MnmA"/>
    <property type="match status" value="1"/>
</dbReference>
<keyword evidence="5" id="KW-0808">Transferase</keyword>
<name>A0AAW1PS15_9CHLO</name>
<dbReference type="InterPro" id="IPR014729">
    <property type="entry name" value="Rossmann-like_a/b/a_fold"/>
</dbReference>
<feature type="domain" description="tRNA-specific 2-thiouridylase MnmA-like C-terminal" evidence="12">
    <location>
        <begin position="319"/>
        <end position="398"/>
    </location>
</feature>
<dbReference type="InterPro" id="IPR051305">
    <property type="entry name" value="tRNA_2-thiouridylase_MnmA"/>
</dbReference>
<keyword evidence="7" id="KW-0547">Nucleotide-binding</keyword>
<evidence type="ECO:0000259" key="13">
    <source>
        <dbReference type="Pfam" id="PF20259"/>
    </source>
</evidence>
<dbReference type="CDD" id="cd01998">
    <property type="entry name" value="MnmA_TRMU-like"/>
    <property type="match status" value="1"/>
</dbReference>
<protein>
    <recommendedName>
        <fullName evidence="3">tRNA-5-taurinomethyluridine 2-sulfurtransferase</fullName>
        <ecNumber evidence="3">2.8.1.14</ecNumber>
    </recommendedName>
</protein>
<evidence type="ECO:0000256" key="1">
    <source>
        <dbReference type="ARBA" id="ARBA00003986"/>
    </source>
</evidence>
<dbReference type="Gene3D" id="2.30.30.280">
    <property type="entry name" value="Adenine nucleotide alpha hydrolases-like domains"/>
    <property type="match status" value="1"/>
</dbReference>
<dbReference type="Pfam" id="PF20259">
    <property type="entry name" value="tRNA_Me_trans_M"/>
    <property type="match status" value="1"/>
</dbReference>
<dbReference type="SUPFAM" id="SSF52402">
    <property type="entry name" value="Adenine nucleotide alpha hydrolases-like"/>
    <property type="match status" value="1"/>
</dbReference>
<dbReference type="PANTHER" id="PTHR43052:SF1">
    <property type="entry name" value="TRNA-5-TAURINOMETHYLURIDINE 2-SULFURTRANSFERASE"/>
    <property type="match status" value="1"/>
</dbReference>
<dbReference type="AlphaFoldDB" id="A0AAW1PS15"/>
<keyword evidence="4" id="KW-0820">tRNA-binding</keyword>
<keyword evidence="9" id="KW-0694">RNA-binding</keyword>
<dbReference type="PANTHER" id="PTHR43052">
    <property type="match status" value="1"/>
</dbReference>
<dbReference type="EC" id="2.8.1.14" evidence="3"/>
<feature type="domain" description="tRNA-specific 2-thiouridylase MnmA-like central" evidence="13">
    <location>
        <begin position="247"/>
        <end position="309"/>
    </location>
</feature>
<evidence type="ECO:0000313" key="15">
    <source>
        <dbReference type="Proteomes" id="UP001489004"/>
    </source>
</evidence>
<evidence type="ECO:0000256" key="4">
    <source>
        <dbReference type="ARBA" id="ARBA00022555"/>
    </source>
</evidence>
<evidence type="ECO:0000259" key="12">
    <source>
        <dbReference type="Pfam" id="PF20258"/>
    </source>
</evidence>
<evidence type="ECO:0000256" key="5">
    <source>
        <dbReference type="ARBA" id="ARBA00022679"/>
    </source>
</evidence>
<evidence type="ECO:0000256" key="8">
    <source>
        <dbReference type="ARBA" id="ARBA00022840"/>
    </source>
</evidence>
<evidence type="ECO:0000256" key="6">
    <source>
        <dbReference type="ARBA" id="ARBA00022694"/>
    </source>
</evidence>
<proteinExistence type="inferred from homology"/>
<keyword evidence="6" id="KW-0819">tRNA processing</keyword>
<evidence type="ECO:0000313" key="14">
    <source>
        <dbReference type="EMBL" id="KAK9811246.1"/>
    </source>
</evidence>
<dbReference type="Gene3D" id="2.40.30.10">
    <property type="entry name" value="Translation factors"/>
    <property type="match status" value="1"/>
</dbReference>
<comment type="function">
    <text evidence="1">Catalyzes the 2-thiolation of uridine at the wobble position (U34) of mitochondrial tRNA(Lys), tRNA(Glu) and tRNA(Gln). Required for the formation of 5-taurinomethyl-2-thiouridine (tm5s2U) of mitochondrial tRNA(Lys), tRNA(Glu), and tRNA(Gln) at the wobble position. ATP is required to activate the C2 atom of the wobble base.</text>
</comment>
<dbReference type="NCBIfam" id="NF001138">
    <property type="entry name" value="PRK00143.1"/>
    <property type="match status" value="1"/>
</dbReference>
<dbReference type="GO" id="GO:0005524">
    <property type="term" value="F:ATP binding"/>
    <property type="evidence" value="ECO:0007669"/>
    <property type="project" value="UniProtKB-KW"/>
</dbReference>
<comment type="caution">
    <text evidence="14">The sequence shown here is derived from an EMBL/GenBank/DDBJ whole genome shotgun (WGS) entry which is preliminary data.</text>
</comment>
<organism evidence="14 15">
    <name type="scientific">[Myrmecia] bisecta</name>
    <dbReference type="NCBI Taxonomy" id="41462"/>
    <lineage>
        <taxon>Eukaryota</taxon>
        <taxon>Viridiplantae</taxon>
        <taxon>Chlorophyta</taxon>
        <taxon>core chlorophytes</taxon>
        <taxon>Trebouxiophyceae</taxon>
        <taxon>Trebouxiales</taxon>
        <taxon>Trebouxiaceae</taxon>
        <taxon>Myrmecia</taxon>
    </lineage>
</organism>
<dbReference type="InterPro" id="IPR046884">
    <property type="entry name" value="MnmA-like_central"/>
</dbReference>
<dbReference type="InterPro" id="IPR023382">
    <property type="entry name" value="MnmA-like_central_sf"/>
</dbReference>
<keyword evidence="10" id="KW-1015">Disulfide bond</keyword>
<keyword evidence="8" id="KW-0067">ATP-binding</keyword>
<evidence type="ECO:0000256" key="9">
    <source>
        <dbReference type="ARBA" id="ARBA00022884"/>
    </source>
</evidence>
<dbReference type="FunFam" id="2.30.30.280:FF:000001">
    <property type="entry name" value="tRNA-specific 2-thiouridylase MnmA"/>
    <property type="match status" value="1"/>
</dbReference>
<dbReference type="EMBL" id="JALJOR010000009">
    <property type="protein sequence ID" value="KAK9811246.1"/>
    <property type="molecule type" value="Genomic_DNA"/>
</dbReference>
<gene>
    <name evidence="14" type="ORF">WJX72_000616</name>
</gene>
<dbReference type="NCBIfam" id="TIGR00420">
    <property type="entry name" value="trmU"/>
    <property type="match status" value="1"/>
</dbReference>
<dbReference type="GO" id="GO:0061708">
    <property type="term" value="F:tRNA-5-taurinomethyluridine 2-sulfurtransferase"/>
    <property type="evidence" value="ECO:0007669"/>
    <property type="project" value="UniProtKB-EC"/>
</dbReference>
<dbReference type="GO" id="GO:0000049">
    <property type="term" value="F:tRNA binding"/>
    <property type="evidence" value="ECO:0007669"/>
    <property type="project" value="UniProtKB-KW"/>
</dbReference>
<dbReference type="Proteomes" id="UP001489004">
    <property type="component" value="Unassembled WGS sequence"/>
</dbReference>
<reference evidence="14 15" key="1">
    <citation type="journal article" date="2024" name="Nat. Commun.">
        <title>Phylogenomics reveals the evolutionary origins of lichenization in chlorophyte algae.</title>
        <authorList>
            <person name="Puginier C."/>
            <person name="Libourel C."/>
            <person name="Otte J."/>
            <person name="Skaloud P."/>
            <person name="Haon M."/>
            <person name="Grisel S."/>
            <person name="Petersen M."/>
            <person name="Berrin J.G."/>
            <person name="Delaux P.M."/>
            <person name="Dal Grande F."/>
            <person name="Keller J."/>
        </authorList>
    </citation>
    <scope>NUCLEOTIDE SEQUENCE [LARGE SCALE GENOMIC DNA]</scope>
    <source>
        <strain evidence="14 15">SAG 2043</strain>
    </source>
</reference>
<accession>A0AAW1PS15</accession>
<dbReference type="InterPro" id="IPR046885">
    <property type="entry name" value="MnmA-like_C"/>
</dbReference>
<dbReference type="Gene3D" id="3.40.50.620">
    <property type="entry name" value="HUPs"/>
    <property type="match status" value="1"/>
</dbReference>
<dbReference type="Pfam" id="PF03054">
    <property type="entry name" value="tRNA_Me_trans"/>
    <property type="match status" value="1"/>
</dbReference>
<evidence type="ECO:0000256" key="10">
    <source>
        <dbReference type="ARBA" id="ARBA00023157"/>
    </source>
</evidence>
<comment type="similarity">
    <text evidence="2">Belongs to the MnmA/TRMU family.</text>
</comment>